<sequence length="399" mass="43530">MAGNFWLVYHDLLESDEEVALDWWTDIADIRFDKMALAQHDAGLFTHYFLPTGTVGPILSLYETAEPLTRDEFERRRALAEYGYVESQLVTHAETGTPLPITTLSPLLPPATTPPSAWPTSSSEVLARHPSFARQAILLRVDARKDLNRHAVARKAAELQDGDAPPPPLAAETTGSYFLVRHVPLAEGAAEALCDRVRNAGRLTSPHPAQLHNHLLLPAGGEGGGSVFTLWETKAPMEAEVFQAFIDSPNSPASVELFDSTTHAVAAGTGLLPAAAFPQTLSFAQKLQFPFMDDSMGAVRSVGDMVRSMGELLDEESPAEQVLYGTWSQEAVASEQVPYTRPREAGASPATATREAIEEKLRAPFAVRAPFRSQKEARKQLLEQQAGQIKDALDDARKK</sequence>
<dbReference type="PaxDb" id="2903-EOD41168"/>
<proteinExistence type="predicted"/>
<evidence type="ECO:0000256" key="1">
    <source>
        <dbReference type="SAM" id="MobiDB-lite"/>
    </source>
</evidence>
<dbReference type="AlphaFoldDB" id="A0A0D3KZI3"/>
<dbReference type="RefSeq" id="XP_005793597.1">
    <property type="nucleotide sequence ID" value="XM_005793540.1"/>
</dbReference>
<name>A0A0D3KZI3_EMIH1</name>
<feature type="region of interest" description="Disordered" evidence="1">
    <location>
        <begin position="378"/>
        <end position="399"/>
    </location>
</feature>
<reference evidence="3" key="1">
    <citation type="journal article" date="2013" name="Nature">
        <title>Pan genome of the phytoplankton Emiliania underpins its global distribution.</title>
        <authorList>
            <person name="Read B.A."/>
            <person name="Kegel J."/>
            <person name="Klute M.J."/>
            <person name="Kuo A."/>
            <person name="Lefebvre S.C."/>
            <person name="Maumus F."/>
            <person name="Mayer C."/>
            <person name="Miller J."/>
            <person name="Monier A."/>
            <person name="Salamov A."/>
            <person name="Young J."/>
            <person name="Aguilar M."/>
            <person name="Claverie J.M."/>
            <person name="Frickenhaus S."/>
            <person name="Gonzalez K."/>
            <person name="Herman E.K."/>
            <person name="Lin Y.C."/>
            <person name="Napier J."/>
            <person name="Ogata H."/>
            <person name="Sarno A.F."/>
            <person name="Shmutz J."/>
            <person name="Schroeder D."/>
            <person name="de Vargas C."/>
            <person name="Verret F."/>
            <person name="von Dassow P."/>
            <person name="Valentin K."/>
            <person name="Van de Peer Y."/>
            <person name="Wheeler G."/>
            <person name="Dacks J.B."/>
            <person name="Delwiche C.F."/>
            <person name="Dyhrman S.T."/>
            <person name="Glockner G."/>
            <person name="John U."/>
            <person name="Richards T."/>
            <person name="Worden A.Z."/>
            <person name="Zhang X."/>
            <person name="Grigoriev I.V."/>
            <person name="Allen A.E."/>
            <person name="Bidle K."/>
            <person name="Borodovsky M."/>
            <person name="Bowler C."/>
            <person name="Brownlee C."/>
            <person name="Cock J.M."/>
            <person name="Elias M."/>
            <person name="Gladyshev V.N."/>
            <person name="Groth M."/>
            <person name="Guda C."/>
            <person name="Hadaegh A."/>
            <person name="Iglesias-Rodriguez M.D."/>
            <person name="Jenkins J."/>
            <person name="Jones B.M."/>
            <person name="Lawson T."/>
            <person name="Leese F."/>
            <person name="Lindquist E."/>
            <person name="Lobanov A."/>
            <person name="Lomsadze A."/>
            <person name="Malik S.B."/>
            <person name="Marsh M.E."/>
            <person name="Mackinder L."/>
            <person name="Mock T."/>
            <person name="Mueller-Roeber B."/>
            <person name="Pagarete A."/>
            <person name="Parker M."/>
            <person name="Probert I."/>
            <person name="Quesneville H."/>
            <person name="Raines C."/>
            <person name="Rensing S.A."/>
            <person name="Riano-Pachon D.M."/>
            <person name="Richier S."/>
            <person name="Rokitta S."/>
            <person name="Shiraiwa Y."/>
            <person name="Soanes D.M."/>
            <person name="van der Giezen M."/>
            <person name="Wahlund T.M."/>
            <person name="Williams B."/>
            <person name="Wilson W."/>
            <person name="Wolfe G."/>
            <person name="Wurch L.L."/>
        </authorList>
    </citation>
    <scope>NUCLEOTIDE SEQUENCE</scope>
</reference>
<feature type="region of interest" description="Disordered" evidence="1">
    <location>
        <begin position="335"/>
        <end position="355"/>
    </location>
</feature>
<accession>A0A0D3KZI3</accession>
<dbReference type="KEGG" id="ehx:EMIHUDRAFT_97421"/>
<dbReference type="HOGENOM" id="CLU_761712_0_0_1"/>
<dbReference type="GeneID" id="17286438"/>
<organism evidence="2 3">
    <name type="scientific">Emiliania huxleyi (strain CCMP1516)</name>
    <dbReference type="NCBI Taxonomy" id="280463"/>
    <lineage>
        <taxon>Eukaryota</taxon>
        <taxon>Haptista</taxon>
        <taxon>Haptophyta</taxon>
        <taxon>Prymnesiophyceae</taxon>
        <taxon>Isochrysidales</taxon>
        <taxon>Noelaerhabdaceae</taxon>
        <taxon>Emiliania</taxon>
    </lineage>
</organism>
<dbReference type="EnsemblProtists" id="EOD41168">
    <property type="protein sequence ID" value="EOD41168"/>
    <property type="gene ID" value="EMIHUDRAFT_97421"/>
</dbReference>
<dbReference type="Proteomes" id="UP000013827">
    <property type="component" value="Unassembled WGS sequence"/>
</dbReference>
<reference evidence="2" key="2">
    <citation type="submission" date="2024-10" db="UniProtKB">
        <authorList>
            <consortium name="EnsemblProtists"/>
        </authorList>
    </citation>
    <scope>IDENTIFICATION</scope>
</reference>
<keyword evidence="3" id="KW-1185">Reference proteome</keyword>
<protein>
    <submittedName>
        <fullName evidence="2">Uncharacterized protein</fullName>
    </submittedName>
</protein>
<evidence type="ECO:0000313" key="3">
    <source>
        <dbReference type="Proteomes" id="UP000013827"/>
    </source>
</evidence>
<evidence type="ECO:0000313" key="2">
    <source>
        <dbReference type="EnsemblProtists" id="EOD41168"/>
    </source>
</evidence>